<dbReference type="PANTHER" id="PTHR12884:SF0">
    <property type="entry name" value="60S RIBOSOMAL PROTEIN L29"/>
    <property type="match status" value="1"/>
</dbReference>
<dbReference type="AlphaFoldDB" id="A0A023GE96"/>
<keyword evidence="2 4" id="KW-0689">Ribosomal protein</keyword>
<sequence length="79" mass="8931">MAKTKNHTNHNQNRKDHRNGIKRPKKGNKPSMRGVDAKFVKNMRFAKRHNKKGLKKMRANEALQKEAALAAKKAAGLSV</sequence>
<organism evidence="6">
    <name type="scientific">Amblyomma triste</name>
    <name type="common">Neotropical tick</name>
    <dbReference type="NCBI Taxonomy" id="251400"/>
    <lineage>
        <taxon>Eukaryota</taxon>
        <taxon>Metazoa</taxon>
        <taxon>Ecdysozoa</taxon>
        <taxon>Arthropoda</taxon>
        <taxon>Chelicerata</taxon>
        <taxon>Arachnida</taxon>
        <taxon>Acari</taxon>
        <taxon>Parasitiformes</taxon>
        <taxon>Ixodida</taxon>
        <taxon>Ixodoidea</taxon>
        <taxon>Ixodidae</taxon>
        <taxon>Amblyomminae</taxon>
        <taxon>Amblyomma</taxon>
    </lineage>
</organism>
<dbReference type="Gene3D" id="6.10.140.1730">
    <property type="match status" value="1"/>
</dbReference>
<evidence type="ECO:0000256" key="2">
    <source>
        <dbReference type="ARBA" id="ARBA00022980"/>
    </source>
</evidence>
<protein>
    <recommendedName>
        <fullName evidence="4">60S ribosomal protein L29</fullName>
    </recommendedName>
</protein>
<dbReference type="GO" id="GO:0003735">
    <property type="term" value="F:structural constituent of ribosome"/>
    <property type="evidence" value="ECO:0007669"/>
    <property type="project" value="UniProtKB-UniRule"/>
</dbReference>
<evidence type="ECO:0000256" key="4">
    <source>
        <dbReference type="RuleBase" id="RU364026"/>
    </source>
</evidence>
<keyword evidence="3 4" id="KW-0687">Ribonucleoprotein</keyword>
<name>A0A023GE96_AMBTT</name>
<evidence type="ECO:0000256" key="1">
    <source>
        <dbReference type="ARBA" id="ARBA00010247"/>
    </source>
</evidence>
<evidence type="ECO:0000256" key="3">
    <source>
        <dbReference type="ARBA" id="ARBA00023274"/>
    </source>
</evidence>
<dbReference type="GO" id="GO:0002181">
    <property type="term" value="P:cytoplasmic translation"/>
    <property type="evidence" value="ECO:0007669"/>
    <property type="project" value="TreeGrafter"/>
</dbReference>
<evidence type="ECO:0000313" key="6">
    <source>
        <dbReference type="EMBL" id="JAC32197.1"/>
    </source>
</evidence>
<accession>A0A023GE96</accession>
<dbReference type="GO" id="GO:0022625">
    <property type="term" value="C:cytosolic large ribosomal subunit"/>
    <property type="evidence" value="ECO:0007669"/>
    <property type="project" value="TreeGrafter"/>
</dbReference>
<proteinExistence type="evidence at transcript level"/>
<reference evidence="6" key="1">
    <citation type="submission" date="2014-03" db="EMBL/GenBank/DDBJ databases">
        <title>The sialotranscriptome of Amblyomma triste, Amblyomma parvum and Amblyomma cajennense ticks, uncovered by 454-based RNA-seq.</title>
        <authorList>
            <person name="Garcia G.R."/>
            <person name="Gardinassi L.G."/>
            <person name="Ribeiro J.M."/>
            <person name="Anatriello E."/>
            <person name="Ferreira B.R."/>
            <person name="Moreira H.N."/>
            <person name="Mafra C."/>
            <person name="Olegario M.M."/>
            <person name="Szabo P.J."/>
            <person name="Miranda-Santos I.K."/>
            <person name="Maruyama S.R."/>
        </authorList>
    </citation>
    <scope>NUCLEOTIDE SEQUENCE</scope>
    <source>
        <strain evidence="6">Mato Grasso do Sul</strain>
        <tissue evidence="6">Salivary glands</tissue>
    </source>
</reference>
<dbReference type="PANTHER" id="PTHR12884">
    <property type="entry name" value="60S RIBOSOMAL PROTEIN L29"/>
    <property type="match status" value="1"/>
</dbReference>
<feature type="compositionally biased region" description="Basic residues" evidence="5">
    <location>
        <begin position="15"/>
        <end position="28"/>
    </location>
</feature>
<dbReference type="Pfam" id="PF01779">
    <property type="entry name" value="Ribosomal_L29e"/>
    <property type="match status" value="1"/>
</dbReference>
<dbReference type="InterPro" id="IPR002673">
    <property type="entry name" value="Ribosomal_eL29"/>
</dbReference>
<comment type="similarity">
    <text evidence="1 4">Belongs to the eukaryotic ribosomal protein eL29 family.</text>
</comment>
<evidence type="ECO:0000256" key="5">
    <source>
        <dbReference type="SAM" id="MobiDB-lite"/>
    </source>
</evidence>
<feature type="region of interest" description="Disordered" evidence="5">
    <location>
        <begin position="1"/>
        <end position="37"/>
    </location>
</feature>
<dbReference type="EMBL" id="GBBM01003221">
    <property type="protein sequence ID" value="JAC32197.1"/>
    <property type="molecule type" value="mRNA"/>
</dbReference>